<accession>A0A086ZEH5</accession>
<dbReference type="NCBIfam" id="TIGR01595">
    <property type="entry name" value="cas_CT1132"/>
    <property type="match status" value="1"/>
</dbReference>
<gene>
    <name evidence="2" type="ORF">BBOH_1656</name>
</gene>
<dbReference type="OrthoDB" id="9776792at2"/>
<name>A0A086ZEH5_9BIFI</name>
<dbReference type="RefSeq" id="WP_033520809.1">
    <property type="nucleotide sequence ID" value="NZ_JDUS01000004.1"/>
</dbReference>
<evidence type="ECO:0000256" key="1">
    <source>
        <dbReference type="SAM" id="MobiDB-lite"/>
    </source>
</evidence>
<dbReference type="InterPro" id="IPR013418">
    <property type="entry name" value="CRISPR-assoc_prot_Cas7/Csd2"/>
</dbReference>
<reference evidence="2 3" key="1">
    <citation type="submission" date="2014-03" db="EMBL/GenBank/DDBJ databases">
        <title>Genomics of Bifidobacteria.</title>
        <authorList>
            <person name="Ventura M."/>
            <person name="Milani C."/>
            <person name="Lugli G.A."/>
        </authorList>
    </citation>
    <scope>NUCLEOTIDE SEQUENCE [LARGE SCALE GENOMIC DNA]</scope>
    <source>
        <strain evidence="2 3">DSM 22767</strain>
    </source>
</reference>
<dbReference type="InterPro" id="IPR006482">
    <property type="entry name" value="Cas7_Csh2/Csh2"/>
</dbReference>
<evidence type="ECO:0000313" key="3">
    <source>
        <dbReference type="Proteomes" id="UP000029096"/>
    </source>
</evidence>
<proteinExistence type="predicted"/>
<dbReference type="EMBL" id="JGYP01000005">
    <property type="protein sequence ID" value="KFI44925.1"/>
    <property type="molecule type" value="Genomic_DNA"/>
</dbReference>
<dbReference type="GO" id="GO:0043571">
    <property type="term" value="P:maintenance of CRISPR repeat elements"/>
    <property type="evidence" value="ECO:0007669"/>
    <property type="project" value="InterPro"/>
</dbReference>
<dbReference type="AlphaFoldDB" id="A0A086ZEH5"/>
<dbReference type="STRING" id="1437606.BBOH_1656"/>
<keyword evidence="3" id="KW-1185">Reference proteome</keyword>
<dbReference type="NCBIfam" id="TIGR02589">
    <property type="entry name" value="cas_Csd2"/>
    <property type="match status" value="1"/>
</dbReference>
<dbReference type="Pfam" id="PF05107">
    <property type="entry name" value="Cas_Cas7"/>
    <property type="match status" value="1"/>
</dbReference>
<feature type="region of interest" description="Disordered" evidence="1">
    <location>
        <begin position="19"/>
        <end position="40"/>
    </location>
</feature>
<organism evidence="2 3">
    <name type="scientific">Bifidobacterium bohemicum DSM 22767</name>
    <dbReference type="NCBI Taxonomy" id="1437606"/>
    <lineage>
        <taxon>Bacteria</taxon>
        <taxon>Bacillati</taxon>
        <taxon>Actinomycetota</taxon>
        <taxon>Actinomycetes</taxon>
        <taxon>Bifidobacteriales</taxon>
        <taxon>Bifidobacteriaceae</taxon>
        <taxon>Bifidobacterium</taxon>
    </lineage>
</organism>
<protein>
    <submittedName>
        <fullName evidence="2">CRISPR-associated protein Csd2 family</fullName>
    </submittedName>
</protein>
<dbReference type="Proteomes" id="UP000029096">
    <property type="component" value="Unassembled WGS sequence"/>
</dbReference>
<evidence type="ECO:0000313" key="2">
    <source>
        <dbReference type="EMBL" id="KFI44925.1"/>
    </source>
</evidence>
<comment type="caution">
    <text evidence="2">The sequence shown here is derived from an EMBL/GenBank/DDBJ whole genome shotgun (WGS) entry which is preliminary data.</text>
</comment>
<dbReference type="eggNOG" id="COG3649">
    <property type="taxonomic scope" value="Bacteria"/>
</dbReference>
<sequence length="284" mass="30879">MESLQNKIDFAVVFSVTNANPNGDPLGDNRPRTTSEGLGEVSDVALKRKIRNRLQDAGESIFVQSEERTDDGAKSLSDRMKAFKASLPKDEQKRKDAVFDAVCAHWMDVRSFGQVFAFQKGGDTDAVSLGVRGPVSIQSAFSLKPIAVDSMQITKSVNGETTKDGSKSSDTMGMKYRVSGRAVYATFGSISPQLAEKTGFTQEDAEKIKDALATLFTNDESSARPSGSMEVLKVIWFTHDSKLGQYSSAAVHRSVQINDEGEHTEITVNASAIPGLHYDEIDGR</sequence>